<evidence type="ECO:0000313" key="2">
    <source>
        <dbReference type="EMBL" id="KAL0171577.1"/>
    </source>
</evidence>
<feature type="non-terminal residue" evidence="2">
    <location>
        <position position="1"/>
    </location>
</feature>
<organism evidence="2 3">
    <name type="scientific">Cirrhinus mrigala</name>
    <name type="common">Mrigala</name>
    <dbReference type="NCBI Taxonomy" id="683832"/>
    <lineage>
        <taxon>Eukaryota</taxon>
        <taxon>Metazoa</taxon>
        <taxon>Chordata</taxon>
        <taxon>Craniata</taxon>
        <taxon>Vertebrata</taxon>
        <taxon>Euteleostomi</taxon>
        <taxon>Actinopterygii</taxon>
        <taxon>Neopterygii</taxon>
        <taxon>Teleostei</taxon>
        <taxon>Ostariophysi</taxon>
        <taxon>Cypriniformes</taxon>
        <taxon>Cyprinidae</taxon>
        <taxon>Labeoninae</taxon>
        <taxon>Labeonini</taxon>
        <taxon>Cirrhinus</taxon>
    </lineage>
</organism>
<dbReference type="AlphaFoldDB" id="A0ABD0PCD3"/>
<dbReference type="InterPro" id="IPR015013">
    <property type="entry name" value="Transforming_GF_b_rcpt_2_ecto"/>
</dbReference>
<dbReference type="Gene3D" id="2.10.60.10">
    <property type="entry name" value="CD59"/>
    <property type="match status" value="1"/>
</dbReference>
<name>A0ABD0PCD3_CIRMR</name>
<sequence>RKSDDNNTIETLCHKPYEPLYGLMLENYNNTKCEMKKRMSNRGPIHICSCNAEECNDLLMFTLR</sequence>
<evidence type="ECO:0000259" key="1">
    <source>
        <dbReference type="Pfam" id="PF08917"/>
    </source>
</evidence>
<gene>
    <name evidence="2" type="ORF">M9458_031888</name>
</gene>
<comment type="caution">
    <text evidence="2">The sequence shown here is derived from an EMBL/GenBank/DDBJ whole genome shotgun (WGS) entry which is preliminary data.</text>
</comment>
<dbReference type="InterPro" id="IPR045860">
    <property type="entry name" value="Snake_toxin-like_sf"/>
</dbReference>
<keyword evidence="3" id="KW-1185">Reference proteome</keyword>
<feature type="domain" description="Transforming growth factor beta receptor 2 ectodomain" evidence="1">
    <location>
        <begin position="1"/>
        <end position="62"/>
    </location>
</feature>
<reference evidence="2 3" key="1">
    <citation type="submission" date="2024-05" db="EMBL/GenBank/DDBJ databases">
        <title>Genome sequencing and assembly of Indian major carp, Cirrhinus mrigala (Hamilton, 1822).</title>
        <authorList>
            <person name="Mohindra V."/>
            <person name="Chowdhury L.M."/>
            <person name="Lal K."/>
            <person name="Jena J.K."/>
        </authorList>
    </citation>
    <scope>NUCLEOTIDE SEQUENCE [LARGE SCALE GENOMIC DNA]</scope>
    <source>
        <strain evidence="2">CM1030</strain>
        <tissue evidence="2">Blood</tissue>
    </source>
</reference>
<evidence type="ECO:0000313" key="3">
    <source>
        <dbReference type="Proteomes" id="UP001529510"/>
    </source>
</evidence>
<accession>A0ABD0PCD3</accession>
<dbReference type="SUPFAM" id="SSF57302">
    <property type="entry name" value="Snake toxin-like"/>
    <property type="match status" value="1"/>
</dbReference>
<dbReference type="Pfam" id="PF08917">
    <property type="entry name" value="ecTbetaR2"/>
    <property type="match status" value="1"/>
</dbReference>
<proteinExistence type="predicted"/>
<dbReference type="EMBL" id="JAMKFB020000016">
    <property type="protein sequence ID" value="KAL0171577.1"/>
    <property type="molecule type" value="Genomic_DNA"/>
</dbReference>
<protein>
    <recommendedName>
        <fullName evidence="1">Transforming growth factor beta receptor 2 ectodomain domain-containing protein</fullName>
    </recommendedName>
</protein>
<dbReference type="Proteomes" id="UP001529510">
    <property type="component" value="Unassembled WGS sequence"/>
</dbReference>